<dbReference type="AlphaFoldDB" id="R3KRM3"/>
<sequence>MPEFDSLGARQEPTEELYEDVDVTSDYDKDSMGETIAQEDGVFEILYTLTTVMSNRCLTIKTEKAIVTQQDIVDFILEIGEEKITSINFVGLGEKYLKTGGNYDGE</sequence>
<evidence type="ECO:0000313" key="2">
    <source>
        <dbReference type="EMBL" id="EOK16345.1"/>
    </source>
</evidence>
<dbReference type="PATRIC" id="fig|1169311.3.peg.247"/>
<dbReference type="HOGENOM" id="CLU_2205977_0_0_9"/>
<dbReference type="RefSeq" id="WP_010828482.1">
    <property type="nucleotide sequence ID" value="NZ_KB944840.1"/>
</dbReference>
<feature type="region of interest" description="Disordered" evidence="1">
    <location>
        <begin position="1"/>
        <end position="20"/>
    </location>
</feature>
<dbReference type="EMBL" id="ASDZ01000003">
    <property type="protein sequence ID" value="EOK16345.1"/>
    <property type="molecule type" value="Genomic_DNA"/>
</dbReference>
<dbReference type="Proteomes" id="UP000013638">
    <property type="component" value="Unassembled WGS sequence"/>
</dbReference>
<comment type="caution">
    <text evidence="2">The sequence shown here is derived from an EMBL/GenBank/DDBJ whole genome shotgun (WGS) entry which is preliminary data.</text>
</comment>
<evidence type="ECO:0000313" key="3">
    <source>
        <dbReference type="Proteomes" id="UP000013638"/>
    </source>
</evidence>
<proteinExistence type="predicted"/>
<protein>
    <submittedName>
        <fullName evidence="2">Uncharacterized protein</fullName>
    </submittedName>
</protein>
<accession>R3KRM3</accession>
<name>R3KRM3_ENTFL</name>
<reference evidence="2 3" key="1">
    <citation type="submission" date="2013-02" db="EMBL/GenBank/DDBJ databases">
        <title>The Genome Sequence of Enterococcus faecalis ATCC_6055.</title>
        <authorList>
            <consortium name="The Broad Institute Genome Sequencing Platform"/>
            <consortium name="The Broad Institute Genome Sequencing Center for Infectious Disease"/>
            <person name="Earl A.M."/>
            <person name="Gilmore M.S."/>
            <person name="Lebreton F."/>
            <person name="Walker B."/>
            <person name="Young S.K."/>
            <person name="Zeng Q."/>
            <person name="Gargeya S."/>
            <person name="Fitzgerald M."/>
            <person name="Haas B."/>
            <person name="Abouelleil A."/>
            <person name="Alvarado L."/>
            <person name="Arachchi H.M."/>
            <person name="Berlin A.M."/>
            <person name="Chapman S.B."/>
            <person name="Dewar J."/>
            <person name="Goldberg J."/>
            <person name="Griggs A."/>
            <person name="Gujja S."/>
            <person name="Hansen M."/>
            <person name="Howarth C."/>
            <person name="Imamovic A."/>
            <person name="Larimer J."/>
            <person name="McCowan C."/>
            <person name="Murphy C."/>
            <person name="Neiman D."/>
            <person name="Pearson M."/>
            <person name="Priest M."/>
            <person name="Roberts A."/>
            <person name="Saif S."/>
            <person name="Shea T."/>
            <person name="Sisk P."/>
            <person name="Sykes S."/>
            <person name="Wortman J."/>
            <person name="Nusbaum C."/>
            <person name="Birren B."/>
        </authorList>
    </citation>
    <scope>NUCLEOTIDE SEQUENCE [LARGE SCALE GENOMIC DNA]</scope>
    <source>
        <strain evidence="2 3">ATCC 6055</strain>
    </source>
</reference>
<gene>
    <name evidence="2" type="ORF">WOU_00247</name>
</gene>
<organism evidence="2 3">
    <name type="scientific">Enterococcus faecalis ATCC 6055</name>
    <dbReference type="NCBI Taxonomy" id="1169311"/>
    <lineage>
        <taxon>Bacteria</taxon>
        <taxon>Bacillati</taxon>
        <taxon>Bacillota</taxon>
        <taxon>Bacilli</taxon>
        <taxon>Lactobacillales</taxon>
        <taxon>Enterococcaceae</taxon>
        <taxon>Enterococcus</taxon>
    </lineage>
</organism>
<evidence type="ECO:0000256" key="1">
    <source>
        <dbReference type="SAM" id="MobiDB-lite"/>
    </source>
</evidence>